<dbReference type="EMBL" id="NGIR01000020">
    <property type="protein sequence ID" value="OTU28893.1"/>
    <property type="molecule type" value="Genomic_DNA"/>
</dbReference>
<protein>
    <submittedName>
        <fullName evidence="1">Uncharacterized protein</fullName>
    </submittedName>
</protein>
<reference evidence="1 2" key="1">
    <citation type="submission" date="2017-05" db="EMBL/GenBank/DDBJ databases">
        <authorList>
            <person name="Song R."/>
            <person name="Chenine A.L."/>
            <person name="Ruprecht R.M."/>
        </authorList>
    </citation>
    <scope>NUCLEOTIDE SEQUENCE [LARGE SCALE GENOMIC DNA]</scope>
    <source>
        <strain evidence="1 2">ARLG1955</strain>
    </source>
</reference>
<evidence type="ECO:0000313" key="2">
    <source>
        <dbReference type="Proteomes" id="UP000195162"/>
    </source>
</evidence>
<dbReference type="RefSeq" id="WP_086375871.1">
    <property type="nucleotide sequence ID" value="NZ_NGIR01000020.1"/>
</dbReference>
<name>A0A242U6Q8_ACIPI</name>
<comment type="caution">
    <text evidence="1">The sequence shown here is derived from an EMBL/GenBank/DDBJ whole genome shotgun (WGS) entry which is preliminary data.</text>
</comment>
<sequence length="144" mass="16591">MLQNNYLNPIISAILKTNIILKGRACGRTTISFIGICSSRLPMLQWDYSKDFCFNPKNINKISDRKLRKACYQSFALYKKSFKPRPIPKLKIFKDEWHASIAEATKKAAKRFSDTADAMAYAFHSSNYFKNQYSCAWDLAAVEE</sequence>
<gene>
    <name evidence="1" type="ORF">CAT59_06740</name>
</gene>
<proteinExistence type="predicted"/>
<accession>A0A242U6Q8</accession>
<evidence type="ECO:0000313" key="1">
    <source>
        <dbReference type="EMBL" id="OTU28893.1"/>
    </source>
</evidence>
<organism evidence="1 2">
    <name type="scientific">Acinetobacter pittii</name>
    <name type="common">Acinetobacter genomosp. 3</name>
    <dbReference type="NCBI Taxonomy" id="48296"/>
    <lineage>
        <taxon>Bacteria</taxon>
        <taxon>Pseudomonadati</taxon>
        <taxon>Pseudomonadota</taxon>
        <taxon>Gammaproteobacteria</taxon>
        <taxon>Moraxellales</taxon>
        <taxon>Moraxellaceae</taxon>
        <taxon>Acinetobacter</taxon>
        <taxon>Acinetobacter calcoaceticus/baumannii complex</taxon>
    </lineage>
</organism>
<dbReference type="Proteomes" id="UP000195162">
    <property type="component" value="Unassembled WGS sequence"/>
</dbReference>
<dbReference type="AlphaFoldDB" id="A0A242U6Q8"/>